<feature type="domain" description="NAD-dependent epimerase/dehydratase" evidence="2">
    <location>
        <begin position="5"/>
        <end position="229"/>
    </location>
</feature>
<dbReference type="InterPro" id="IPR001509">
    <property type="entry name" value="Epimerase_deHydtase"/>
</dbReference>
<dbReference type="RefSeq" id="WP_168138513.1">
    <property type="nucleotide sequence ID" value="NZ_JAAVJR010000005.1"/>
</dbReference>
<proteinExistence type="inferred from homology"/>
<evidence type="ECO:0000313" key="3">
    <source>
        <dbReference type="EMBL" id="NJW53418.1"/>
    </source>
</evidence>
<comment type="caution">
    <text evidence="3">The sequence shown here is derived from an EMBL/GenBank/DDBJ whole genome shotgun (WGS) entry which is preliminary data.</text>
</comment>
<reference evidence="3 4" key="1">
    <citation type="submission" date="2020-03" db="EMBL/GenBank/DDBJ databases">
        <title>Salinimicrobium sp. nov, isolated from SCS.</title>
        <authorList>
            <person name="Cao W.R."/>
        </authorList>
    </citation>
    <scope>NUCLEOTIDE SEQUENCE [LARGE SCALE GENOMIC DNA]</scope>
    <source>
        <strain evidence="4">J15B91</strain>
    </source>
</reference>
<comment type="similarity">
    <text evidence="1">Belongs to the NAD(P)-dependent epimerase/dehydratase family.</text>
</comment>
<keyword evidence="4" id="KW-1185">Reference proteome</keyword>
<dbReference type="Gene3D" id="3.40.50.720">
    <property type="entry name" value="NAD(P)-binding Rossmann-like Domain"/>
    <property type="match status" value="1"/>
</dbReference>
<accession>A0ABX1CYS2</accession>
<dbReference type="EMBL" id="JAAVJR010000005">
    <property type="protein sequence ID" value="NJW53418.1"/>
    <property type="molecule type" value="Genomic_DNA"/>
</dbReference>
<organism evidence="3 4">
    <name type="scientific">Salinimicrobium oceani</name>
    <dbReference type="NCBI Taxonomy" id="2722702"/>
    <lineage>
        <taxon>Bacteria</taxon>
        <taxon>Pseudomonadati</taxon>
        <taxon>Bacteroidota</taxon>
        <taxon>Flavobacteriia</taxon>
        <taxon>Flavobacteriales</taxon>
        <taxon>Flavobacteriaceae</taxon>
        <taxon>Salinimicrobium</taxon>
    </lineage>
</organism>
<name>A0ABX1CYS2_9FLAO</name>
<protein>
    <submittedName>
        <fullName evidence="3">NAD(P)-dependent oxidoreductase</fullName>
    </submittedName>
</protein>
<dbReference type="PANTHER" id="PTHR43000">
    <property type="entry name" value="DTDP-D-GLUCOSE 4,6-DEHYDRATASE-RELATED"/>
    <property type="match status" value="1"/>
</dbReference>
<sequence>MKYAIFGSTGFIGQHLVSYLRDRGEDVLEISRSGKSDSIPVDITNKEEFTKIKFSPDIIINCASRTPVKGKTSQDPDFLKEIFLTNIIGAINIANWAINVKAKKLINCSTLAVVNKPWPDPLLENHVDIPNGYHVGYSMSKLSQEQILNEALKDTSVELIHARLSAIYGLGMVEEGLIYSLLGNLIQDKDVVLFDAHKNTLDLLHVRDVSEILFHLSQSKDRHNVVNVARGKQISVFILAEVLKKLSKSSSRLVDKETSNLPSKSNVSTLLLKEVLRNKKRDFISIQDGLEEIVQHFLDKKELDFN</sequence>
<dbReference type="InterPro" id="IPR036291">
    <property type="entry name" value="NAD(P)-bd_dom_sf"/>
</dbReference>
<dbReference type="SUPFAM" id="SSF51735">
    <property type="entry name" value="NAD(P)-binding Rossmann-fold domains"/>
    <property type="match status" value="1"/>
</dbReference>
<evidence type="ECO:0000259" key="2">
    <source>
        <dbReference type="Pfam" id="PF01370"/>
    </source>
</evidence>
<gene>
    <name evidence="3" type="ORF">HC175_10845</name>
</gene>
<dbReference type="Proteomes" id="UP000703674">
    <property type="component" value="Unassembled WGS sequence"/>
</dbReference>
<evidence type="ECO:0000313" key="4">
    <source>
        <dbReference type="Proteomes" id="UP000703674"/>
    </source>
</evidence>
<dbReference type="Pfam" id="PF01370">
    <property type="entry name" value="Epimerase"/>
    <property type="match status" value="1"/>
</dbReference>
<evidence type="ECO:0000256" key="1">
    <source>
        <dbReference type="ARBA" id="ARBA00007637"/>
    </source>
</evidence>